<keyword evidence="8" id="KW-1185">Reference proteome</keyword>
<protein>
    <submittedName>
        <fullName evidence="7">Uncharacterized protein</fullName>
    </submittedName>
</protein>
<feature type="repeat" description="PPR" evidence="5">
    <location>
        <begin position="420"/>
        <end position="454"/>
    </location>
</feature>
<feature type="region of interest" description="Disordered" evidence="6">
    <location>
        <begin position="1294"/>
        <end position="1318"/>
    </location>
</feature>
<evidence type="ECO:0000256" key="4">
    <source>
        <dbReference type="ARBA" id="ARBA00044511"/>
    </source>
</evidence>
<feature type="repeat" description="PPR" evidence="5">
    <location>
        <begin position="650"/>
        <end position="684"/>
    </location>
</feature>
<evidence type="ECO:0000256" key="5">
    <source>
        <dbReference type="PROSITE-ProRule" id="PRU00708"/>
    </source>
</evidence>
<evidence type="ECO:0000256" key="6">
    <source>
        <dbReference type="SAM" id="MobiDB-lite"/>
    </source>
</evidence>
<gene>
    <name evidence="7" type="ORF">HDU87_001801</name>
</gene>
<name>A0AAD5TMZ1_9FUNG</name>
<dbReference type="PANTHER" id="PTHR47447">
    <property type="entry name" value="OS03G0856100 PROTEIN"/>
    <property type="match status" value="1"/>
</dbReference>
<evidence type="ECO:0000256" key="2">
    <source>
        <dbReference type="ARBA" id="ARBA00022737"/>
    </source>
</evidence>
<reference evidence="7" key="1">
    <citation type="submission" date="2020-05" db="EMBL/GenBank/DDBJ databases">
        <title>Phylogenomic resolution of chytrid fungi.</title>
        <authorList>
            <person name="Stajich J.E."/>
            <person name="Amses K."/>
            <person name="Simmons R."/>
            <person name="Seto K."/>
            <person name="Myers J."/>
            <person name="Bonds A."/>
            <person name="Quandt C.A."/>
            <person name="Barry K."/>
            <person name="Liu P."/>
            <person name="Grigoriev I."/>
            <person name="Longcore J.E."/>
            <person name="James T.Y."/>
        </authorList>
    </citation>
    <scope>NUCLEOTIDE SEQUENCE</scope>
    <source>
        <strain evidence="7">JEL0379</strain>
    </source>
</reference>
<comment type="similarity">
    <text evidence="1">Belongs to the CCM1 family.</text>
</comment>
<comment type="function">
    <text evidence="3">Regulates mitochondrial small subunit maturation by controlling 15S rRNA 5'-end processing. Localizes to the 5' precursor of the 15S rRNA in a position that is subsequently occupied by mS47 in the mature yeast mtSSU. Uses structure and sequence-specific RNA recognition, binding to a single-stranded region of the precursor and specifically recognizing bases -6 to -1. The exchange of Ccm1 for mS47 is coupled to the irreversible removal of precursor rRNA that is accompanied by conformational changes of the mitoribosomal proteins uS5m and mS26. These conformational changes signal completion of 5'-end rRNA processing through protection of the mature 5'-end of the 15S rRNA and stabilization of mS47. The removal of the 5' precursor together with the dissociation of Ccm1 may be catalyzed by the 5'-3' exoribonuclease Pet127. Involved in the specific removal of group I introns in mitochondrial encoded transcripts.</text>
</comment>
<evidence type="ECO:0000313" key="7">
    <source>
        <dbReference type="EMBL" id="KAJ3180688.1"/>
    </source>
</evidence>
<evidence type="ECO:0000256" key="1">
    <source>
        <dbReference type="ARBA" id="ARBA00006192"/>
    </source>
</evidence>
<sequence>MSRSYRRLSRLAHSHFALRRPPPAPRAAATAFVHVSAAHAKNSKTDGELQSDEAPADSVDLSTAAVPASNRLKSLAALFAGSQRPSDVPAPMPTSAEEHSASVPSPADAQSADPGNSSHKAVSLLQEHFDATDETDTAATSPPDESARTLLKILQPDDPGEEVSAATFADVQLKPTSTPEYRKNPEVMFPHLERLFARPASAASARFWTRAEWRSIMITLSLSSNRSIAKTRIITALQWKLQCGVSPTVGDVLMLASFTAEDRRTAEDAEMFVADIKAQFGLEPDAKIHVQLIHGLAQMTSGEEAGRFVQNILFQPDGKQRWTPEYFRTVHQGLIESYNYLYQRFKNPPNRLALARLERAESNAEKMLRIFMILFKDIHGDLADTDIYNGTARIVRHTVKTLDDAQLFLGRMRAEGFDPNTETYSLLADHLIDNGAHSDATELLKSVHTEGLVPDKRTASTAISALAAEGRTSEAWDMWCSLSETDKANLLGDQRFCDIFISTLMRRPKGRDRTLAFAQAMCAHGTVPRPSANRRIIYSNLWKEAAQLKIAVHYFNRVKAAIKLPRDQLAGMHEMDHPLGRHMHNQVISDCAKNGDINIALQVYFGMEELGLKPNAHTITPLIHHCARLKMHDTSRALIADVEKYKIKPDVVLYTTLVMILANSKQFRTGAKVLKRMEEAGVPPNEHTYNVFISGLVRAGNFTLAKKIRDGMQLPDNKRSKTIASNIILGGLIRSNHSKEVVLSTWKDMQDAQFVDRASLNVMIPFLFRQGDIDEAKRIADTITTTDDYTRILQTSNIFIQSYLKLGRVQEALDIFNTLERPDLYTFLPLVRHYATSKDLATAERLIHQYLVTVPRYEREARIAEPLLTEAGKLSSWEGVQTVERTLDALRKAGARPDAFAYAAALGAYHQMKAVSQASDLLKDIIRQPHAVNGHSAIMNAVIDGYAKSGDIAGMERAAAGFAQGIWPDPESKAANGPRDDVLTVWASQKPSERTSGPPRLEPNMATLNVLIGGYGYARRLNEVLRLYQYMCSHNMRVYSGLRRSPNEKAYDVEEYEENSRPVSWRITYSLLFDALGFARDRESLELYWREVREAALVPLDNNNWTSYLEAKMRCGCVAETLAILNSPPAEFVPDVKTLTNVLGLSKAAADEHIVRGPPAGEPPLPAKATLQSLTDLIVGRIWAVINAKYPEHVEVIKRGGTKDLLARLDAVEGRFSVAASKAAFTGWQPATPQGRLVFSRSTATGQQRGPIMKRNHAALTPGGRPKPDSKNPITKPVVVKGPMSALISHYERAANAEPVAQTAHDAERETRRKSQGS</sequence>
<feature type="repeat" description="PPR" evidence="5">
    <location>
        <begin position="1004"/>
        <end position="1038"/>
    </location>
</feature>
<dbReference type="Proteomes" id="UP001212152">
    <property type="component" value="Unassembled WGS sequence"/>
</dbReference>
<comment type="subunit">
    <text evidence="4">Binds to mitochondrial small subunit 15S rRNA.</text>
</comment>
<accession>A0AAD5TMZ1</accession>
<organism evidence="7 8">
    <name type="scientific">Geranomyces variabilis</name>
    <dbReference type="NCBI Taxonomy" id="109894"/>
    <lineage>
        <taxon>Eukaryota</taxon>
        <taxon>Fungi</taxon>
        <taxon>Fungi incertae sedis</taxon>
        <taxon>Chytridiomycota</taxon>
        <taxon>Chytridiomycota incertae sedis</taxon>
        <taxon>Chytridiomycetes</taxon>
        <taxon>Spizellomycetales</taxon>
        <taxon>Powellomycetaceae</taxon>
        <taxon>Geranomyces</taxon>
    </lineage>
</organism>
<feature type="region of interest" description="Disordered" evidence="6">
    <location>
        <begin position="83"/>
        <end position="120"/>
    </location>
</feature>
<comment type="caution">
    <text evidence="7">The sequence shown here is derived from an EMBL/GenBank/DDBJ whole genome shotgun (WGS) entry which is preliminary data.</text>
</comment>
<dbReference type="Gene3D" id="1.25.40.10">
    <property type="entry name" value="Tetratricopeptide repeat domain"/>
    <property type="match status" value="4"/>
</dbReference>
<dbReference type="EMBL" id="JADGJQ010000015">
    <property type="protein sequence ID" value="KAJ3180688.1"/>
    <property type="molecule type" value="Genomic_DNA"/>
</dbReference>
<feature type="compositionally biased region" description="Basic and acidic residues" evidence="6">
    <location>
        <begin position="1305"/>
        <end position="1318"/>
    </location>
</feature>
<dbReference type="PROSITE" id="PS51375">
    <property type="entry name" value="PPR"/>
    <property type="match status" value="4"/>
</dbReference>
<evidence type="ECO:0000256" key="3">
    <source>
        <dbReference type="ARBA" id="ARBA00044493"/>
    </source>
</evidence>
<dbReference type="PANTHER" id="PTHR47447:SF23">
    <property type="entry name" value="PENTACOTRIPEPTIDE-REPEAT REGION OF PRORP DOMAIN-CONTAINING PROTEIN"/>
    <property type="match status" value="1"/>
</dbReference>
<evidence type="ECO:0000313" key="8">
    <source>
        <dbReference type="Proteomes" id="UP001212152"/>
    </source>
</evidence>
<feature type="region of interest" description="Disordered" evidence="6">
    <location>
        <begin position="1243"/>
        <end position="1277"/>
    </location>
</feature>
<proteinExistence type="inferred from homology"/>
<feature type="repeat" description="PPR" evidence="5">
    <location>
        <begin position="580"/>
        <end position="614"/>
    </location>
</feature>
<dbReference type="InterPro" id="IPR011990">
    <property type="entry name" value="TPR-like_helical_dom_sf"/>
</dbReference>
<keyword evidence="2" id="KW-0677">Repeat</keyword>
<dbReference type="InterPro" id="IPR002885">
    <property type="entry name" value="PPR_rpt"/>
</dbReference>
<dbReference type="NCBIfam" id="TIGR00756">
    <property type="entry name" value="PPR"/>
    <property type="match status" value="2"/>
</dbReference>
<dbReference type="Pfam" id="PF01535">
    <property type="entry name" value="PPR"/>
    <property type="match status" value="3"/>
</dbReference>
<dbReference type="Pfam" id="PF13041">
    <property type="entry name" value="PPR_2"/>
    <property type="match status" value="1"/>
</dbReference>